<dbReference type="RefSeq" id="WP_344970370.1">
    <property type="nucleotide sequence ID" value="NZ_BAAAVI010000013.1"/>
</dbReference>
<dbReference type="InterPro" id="IPR011009">
    <property type="entry name" value="Kinase-like_dom_sf"/>
</dbReference>
<evidence type="ECO:0000259" key="1">
    <source>
        <dbReference type="Pfam" id="PF01636"/>
    </source>
</evidence>
<organism evidence="2 3">
    <name type="scientific">Streptosporangium fragile</name>
    <dbReference type="NCBI Taxonomy" id="46186"/>
    <lineage>
        <taxon>Bacteria</taxon>
        <taxon>Bacillati</taxon>
        <taxon>Actinomycetota</taxon>
        <taxon>Actinomycetes</taxon>
        <taxon>Streptosporangiales</taxon>
        <taxon>Streptosporangiaceae</taxon>
        <taxon>Streptosporangium</taxon>
    </lineage>
</organism>
<dbReference type="PANTHER" id="PTHR21310:SF40">
    <property type="entry name" value="AMINOGLYCOSIDE PHOSPHOTRANSFERASE DOMAIN-CONTAINING PROTEIN-RELATED"/>
    <property type="match status" value="1"/>
</dbReference>
<dbReference type="PANTHER" id="PTHR21310">
    <property type="entry name" value="AMINOGLYCOSIDE PHOSPHOTRANSFERASE-RELATED-RELATED"/>
    <property type="match status" value="1"/>
</dbReference>
<dbReference type="Pfam" id="PF01636">
    <property type="entry name" value="APH"/>
    <property type="match status" value="1"/>
</dbReference>
<feature type="domain" description="Aminoglycoside phosphotransferase" evidence="1">
    <location>
        <begin position="33"/>
        <end position="269"/>
    </location>
</feature>
<gene>
    <name evidence="2" type="ORF">GCM10010517_22870</name>
</gene>
<dbReference type="InterPro" id="IPR051678">
    <property type="entry name" value="AGP_Transferase"/>
</dbReference>
<dbReference type="Gene3D" id="3.30.200.20">
    <property type="entry name" value="Phosphorylase Kinase, domain 1"/>
    <property type="match status" value="1"/>
</dbReference>
<comment type="caution">
    <text evidence="2">The sequence shown here is derived from an EMBL/GenBank/DDBJ whole genome shotgun (WGS) entry which is preliminary data.</text>
</comment>
<reference evidence="2 3" key="1">
    <citation type="journal article" date="2019" name="Int. J. Syst. Evol. Microbiol.">
        <title>The Global Catalogue of Microorganisms (GCM) 10K type strain sequencing project: providing services to taxonomists for standard genome sequencing and annotation.</title>
        <authorList>
            <consortium name="The Broad Institute Genomics Platform"/>
            <consortium name="The Broad Institute Genome Sequencing Center for Infectious Disease"/>
            <person name="Wu L."/>
            <person name="Ma J."/>
        </authorList>
    </citation>
    <scope>NUCLEOTIDE SEQUENCE [LARGE SCALE GENOMIC DNA]</scope>
    <source>
        <strain evidence="2 3">JCM 6242</strain>
    </source>
</reference>
<name>A0ABN3VV90_9ACTN</name>
<proteinExistence type="predicted"/>
<protein>
    <submittedName>
        <fullName evidence="2">Phosphotransferase family protein</fullName>
    </submittedName>
</protein>
<evidence type="ECO:0000313" key="3">
    <source>
        <dbReference type="Proteomes" id="UP001500831"/>
    </source>
</evidence>
<dbReference type="InterPro" id="IPR041726">
    <property type="entry name" value="ACAD10_11_N"/>
</dbReference>
<dbReference type="InterPro" id="IPR002575">
    <property type="entry name" value="Aminoglycoside_PTrfase"/>
</dbReference>
<dbReference type="Proteomes" id="UP001500831">
    <property type="component" value="Unassembled WGS sequence"/>
</dbReference>
<dbReference type="SUPFAM" id="SSF56112">
    <property type="entry name" value="Protein kinase-like (PK-like)"/>
    <property type="match status" value="1"/>
</dbReference>
<dbReference type="Gene3D" id="3.90.1200.10">
    <property type="match status" value="1"/>
</dbReference>
<dbReference type="CDD" id="cd05154">
    <property type="entry name" value="ACAD10_11_N-like"/>
    <property type="match status" value="1"/>
</dbReference>
<evidence type="ECO:0000313" key="2">
    <source>
        <dbReference type="EMBL" id="GAA2863765.1"/>
    </source>
</evidence>
<sequence>MSSPHIDVTAIDFDVLGAWMDAQGLPGGPFEQITPVAGGTQNIMVRFERGGAAYVLRRPPLHLRARSNEVLRREARVLALLRDTPVPAPRLVAACADESVMGGAVFYLMEPVDGFNATVGLPEPHASDPAIRHRMGLEAASALADLGRVDHRPLDGFGRPEGFLERQVPRWMGELDGYAALEGYPGPDIPGLEETAAWLERNRPRDFTPGIMHGDYHLANLMFACDGPRVAAIVDWEMCTVGDPLVDLGWLLATWPSPDGTSVLYGGVTDLATTAELVACYAALSERDLSAVDWYTVLACFKLGIVLEGTHARACAGKAPKEIGDLLHSITLNLFARARTFM</sequence>
<accession>A0ABN3VV90</accession>
<dbReference type="EMBL" id="BAAAVI010000013">
    <property type="protein sequence ID" value="GAA2863765.1"/>
    <property type="molecule type" value="Genomic_DNA"/>
</dbReference>
<keyword evidence="3" id="KW-1185">Reference proteome</keyword>